<dbReference type="CDD" id="cd06606">
    <property type="entry name" value="STKc_MAPKKK"/>
    <property type="match status" value="1"/>
</dbReference>
<organism evidence="10 11">
    <name type="scientific">Porcisia hertigi</name>
    <dbReference type="NCBI Taxonomy" id="2761500"/>
    <lineage>
        <taxon>Eukaryota</taxon>
        <taxon>Discoba</taxon>
        <taxon>Euglenozoa</taxon>
        <taxon>Kinetoplastea</taxon>
        <taxon>Metakinetoplastina</taxon>
        <taxon>Trypanosomatida</taxon>
        <taxon>Trypanosomatidae</taxon>
        <taxon>Leishmaniinae</taxon>
        <taxon>Porcisia</taxon>
    </lineage>
</organism>
<dbReference type="GO" id="GO:0004708">
    <property type="term" value="F:MAP kinase kinase activity"/>
    <property type="evidence" value="ECO:0007669"/>
    <property type="project" value="UniProtKB-EC"/>
</dbReference>
<dbReference type="Proteomes" id="UP000674318">
    <property type="component" value="Chromosome 32"/>
</dbReference>
<dbReference type="PROSITE" id="PS50011">
    <property type="entry name" value="PROTEIN_KINASE_DOM"/>
    <property type="match status" value="1"/>
</dbReference>
<feature type="compositionally biased region" description="Polar residues" evidence="8">
    <location>
        <begin position="94"/>
        <end position="125"/>
    </location>
</feature>
<dbReference type="EMBL" id="JAFJZO010000032">
    <property type="protein sequence ID" value="KAG5496070.1"/>
    <property type="molecule type" value="Genomic_DNA"/>
</dbReference>
<accession>A0A836L659</accession>
<keyword evidence="1" id="KW-0808">Transferase</keyword>
<keyword evidence="3" id="KW-0418">Kinase</keyword>
<feature type="compositionally biased region" description="Polar residues" evidence="8">
    <location>
        <begin position="60"/>
        <end position="82"/>
    </location>
</feature>
<dbReference type="SUPFAM" id="SSF56112">
    <property type="entry name" value="Protein kinase-like (PK-like)"/>
    <property type="match status" value="1"/>
</dbReference>
<dbReference type="OrthoDB" id="10252354at2759"/>
<dbReference type="AlphaFoldDB" id="A0A836L659"/>
<proteinExistence type="inferred from homology"/>
<dbReference type="InterPro" id="IPR008271">
    <property type="entry name" value="Ser/Thr_kinase_AS"/>
</dbReference>
<dbReference type="InterPro" id="IPR000719">
    <property type="entry name" value="Prot_kinase_dom"/>
</dbReference>
<feature type="compositionally biased region" description="Polar residues" evidence="8">
    <location>
        <begin position="932"/>
        <end position="942"/>
    </location>
</feature>
<comment type="caution">
    <text evidence="10">The sequence shown here is derived from an EMBL/GenBank/DDBJ whole genome shotgun (WGS) entry which is preliminary data.</text>
</comment>
<evidence type="ECO:0000256" key="2">
    <source>
        <dbReference type="ARBA" id="ARBA00022741"/>
    </source>
</evidence>
<feature type="region of interest" description="Disordered" evidence="8">
    <location>
        <begin position="1"/>
        <end position="128"/>
    </location>
</feature>
<dbReference type="Pfam" id="PF00069">
    <property type="entry name" value="Pkinase"/>
    <property type="match status" value="1"/>
</dbReference>
<feature type="binding site" evidence="7">
    <location>
        <position position="342"/>
    </location>
    <ligand>
        <name>ATP</name>
        <dbReference type="ChEBI" id="CHEBI:30616"/>
    </ligand>
</feature>
<name>A0A836L659_9TRYP</name>
<gene>
    <name evidence="10" type="ORF">JKF63_02368</name>
</gene>
<evidence type="ECO:0000256" key="3">
    <source>
        <dbReference type="ARBA" id="ARBA00022777"/>
    </source>
</evidence>
<feature type="compositionally biased region" description="Polar residues" evidence="8">
    <location>
        <begin position="1113"/>
        <end position="1124"/>
    </location>
</feature>
<evidence type="ECO:0000256" key="7">
    <source>
        <dbReference type="PROSITE-ProRule" id="PRU10141"/>
    </source>
</evidence>
<dbReference type="PROSITE" id="PS00107">
    <property type="entry name" value="PROTEIN_KINASE_ATP"/>
    <property type="match status" value="1"/>
</dbReference>
<dbReference type="GO" id="GO:0005524">
    <property type="term" value="F:ATP binding"/>
    <property type="evidence" value="ECO:0007669"/>
    <property type="project" value="UniProtKB-UniRule"/>
</dbReference>
<evidence type="ECO:0000313" key="10">
    <source>
        <dbReference type="EMBL" id="KAG5496070.1"/>
    </source>
</evidence>
<dbReference type="PANTHER" id="PTHR48013">
    <property type="entry name" value="DUAL SPECIFICITY MITOGEN-ACTIVATED PROTEIN KINASE KINASE 5-RELATED"/>
    <property type="match status" value="1"/>
</dbReference>
<sequence length="1124" mass="119287">MHSGGGAFLQSSQPRWDGSPVSPADDGDDYMGSSTSTAGPPPESNAMTGRFPRPQWLLATGQSCASDERSSPNSISTHTPRGNHTESYRPGLDDSTTYSANLRDSPSRTMSNTSVSVSHMGSSHPQEWGRSFRLFNSGRFSTSISGSRQRDSSTSRLYRSTFLHGRHGRGSSIGPESERPLLWSSVMHQPQNSFFGTCGGLHGRYSLWPPDVNASGVLTMTSLYPPLNSSAAVSIASPVMGSARFLGTGISPRGLTDGHAVHRVVASCAMGSVLCPLSTAQNELPLTMNALRTHIALRGKTIIAGDPAHPLDIRKGPLIGAGGFAKVYAGVDTVRGELVAIKEIDISGVDDVKALDAIGEEFALLRSLHHPNIVSYSLFEHSKSQQVCRIAMELLAGDSTLHLLQKFGPLTEAVLRIVARSVLRAIRFIHKEGIFHRDIKPANILVSHRGEVKLCDFGCSKRVSELNKAASCIIGTPVYMAPEFIKGEGNHKADIWSVGCALFELSTGLLPWYHSGVKDNIPLMFYLTTTSESPMVLPSPDAKNEFSAEFLNFMDLCFTRNVASRPEADDLLKHPWITGSKLASVPTPPNAFFSLHQDHATALRAFSSPGKSSTFSSPQDSAAERDDTSLNGSEGMQKSVSTTPTLNSAEEEVACQQELETVAAATALDLCSLLVCSREIPPRANQETVVGDVGTATGESSPSLTRTFSIGSPALSHRGGGGGFSTSVAECPSPVYTPEHSMVHDNFYYSQVPLGASAGNFVLPLGLDLDGGPPQQQYLRINEEGNLDLVHLPGDEIEDSAPGRSAFGDSIYGSLHAGRVVSPARNSSFNRGTPSPRVAGGPIALGLAEGPFSPLLSASGVFSRGESLSRGVTSQPPTPTVIPTPPLQCRAGPPPVVTNQPPSHSGSTHALNFSPTSAYKAESDHDAATPHSPRSMSSTSTAHGGAFRRLPEKLRAHADGRLHMSFSVSTAPGCPVNVELNVDVADVQCKVVDNQPNFVVAFTDDVRAQIANKIKEVAEQSSSGLGPQAPVNHASPASLPGETEARGSLSGSGGHFYHSPLFSSASRTTPRHLSRISTGSAQRLLSVPRERLTSSWSHSGEEGSEMGSQRSSPAATAQTRNLNK</sequence>
<protein>
    <recommendedName>
        <fullName evidence="6">mitogen-activated protein kinase kinase</fullName>
        <ecNumber evidence="6">2.7.12.2</ecNumber>
    </recommendedName>
</protein>
<dbReference type="InterPro" id="IPR017441">
    <property type="entry name" value="Protein_kinase_ATP_BS"/>
</dbReference>
<evidence type="ECO:0000256" key="8">
    <source>
        <dbReference type="SAM" id="MobiDB-lite"/>
    </source>
</evidence>
<feature type="compositionally biased region" description="Polar residues" evidence="8">
    <location>
        <begin position="897"/>
        <end position="917"/>
    </location>
</feature>
<evidence type="ECO:0000256" key="1">
    <source>
        <dbReference type="ARBA" id="ARBA00022679"/>
    </source>
</evidence>
<feature type="region of interest" description="Disordered" evidence="8">
    <location>
        <begin position="606"/>
        <end position="645"/>
    </location>
</feature>
<evidence type="ECO:0000256" key="5">
    <source>
        <dbReference type="ARBA" id="ARBA00038035"/>
    </source>
</evidence>
<keyword evidence="4 7" id="KW-0067">ATP-binding</keyword>
<dbReference type="KEGG" id="phet:94288473"/>
<dbReference type="PANTHER" id="PTHR48013:SF18">
    <property type="entry name" value="KINASE, PUTATIVE-RELATED"/>
    <property type="match status" value="1"/>
</dbReference>
<evidence type="ECO:0000259" key="9">
    <source>
        <dbReference type="PROSITE" id="PS50011"/>
    </source>
</evidence>
<feature type="region of interest" description="Disordered" evidence="8">
    <location>
        <begin position="1019"/>
        <end position="1124"/>
    </location>
</feature>
<dbReference type="InterPro" id="IPR011009">
    <property type="entry name" value="Kinase-like_dom_sf"/>
</dbReference>
<dbReference type="GeneID" id="94288473"/>
<keyword evidence="2 7" id="KW-0547">Nucleotide-binding</keyword>
<dbReference type="FunFam" id="1.10.510.10:FF:001164">
    <property type="entry name" value="Protein kinase, putative"/>
    <property type="match status" value="1"/>
</dbReference>
<reference evidence="10 11" key="1">
    <citation type="submission" date="2021-02" db="EMBL/GenBank/DDBJ databases">
        <title>Porcisia hertigi Genome sequencing and assembly.</title>
        <authorList>
            <person name="Almutairi H."/>
            <person name="Gatherer D."/>
        </authorList>
    </citation>
    <scope>NUCLEOTIDE SEQUENCE [LARGE SCALE GENOMIC DNA]</scope>
    <source>
        <strain evidence="10 11">C119</strain>
    </source>
</reference>
<feature type="compositionally biased region" description="Pro residues" evidence="8">
    <location>
        <begin position="876"/>
        <end position="896"/>
    </location>
</feature>
<dbReference type="PROSITE" id="PS00108">
    <property type="entry name" value="PROTEIN_KINASE_ST"/>
    <property type="match status" value="1"/>
</dbReference>
<comment type="similarity">
    <text evidence="5">Belongs to the protein kinase superfamily. STE Ser/Thr protein kinase family. MAP kinase kinase subfamily.</text>
</comment>
<dbReference type="SMART" id="SM00220">
    <property type="entry name" value="S_TKc"/>
    <property type="match status" value="1"/>
</dbReference>
<feature type="region of interest" description="Disordered" evidence="8">
    <location>
        <begin position="867"/>
        <end position="946"/>
    </location>
</feature>
<dbReference type="EC" id="2.7.12.2" evidence="6"/>
<dbReference type="Gene3D" id="1.10.510.10">
    <property type="entry name" value="Transferase(Phosphotransferase) domain 1"/>
    <property type="match status" value="1"/>
</dbReference>
<keyword evidence="11" id="KW-1185">Reference proteome</keyword>
<evidence type="ECO:0000313" key="11">
    <source>
        <dbReference type="Proteomes" id="UP000674318"/>
    </source>
</evidence>
<feature type="domain" description="Protein kinase" evidence="9">
    <location>
        <begin position="313"/>
        <end position="577"/>
    </location>
</feature>
<evidence type="ECO:0000256" key="6">
    <source>
        <dbReference type="ARBA" id="ARBA00038999"/>
    </source>
</evidence>
<feature type="compositionally biased region" description="Low complexity" evidence="8">
    <location>
        <begin position="606"/>
        <end position="618"/>
    </location>
</feature>
<dbReference type="RefSeq" id="XP_067754553.1">
    <property type="nucleotide sequence ID" value="XM_067898396.1"/>
</dbReference>
<evidence type="ECO:0000256" key="4">
    <source>
        <dbReference type="ARBA" id="ARBA00022840"/>
    </source>
</evidence>
<feature type="compositionally biased region" description="Polar residues" evidence="8">
    <location>
        <begin position="629"/>
        <end position="645"/>
    </location>
</feature>